<dbReference type="Proteomes" id="UP000095286">
    <property type="component" value="Unplaced"/>
</dbReference>
<evidence type="ECO:0000313" key="1">
    <source>
        <dbReference type="Proteomes" id="UP000095286"/>
    </source>
</evidence>
<reference evidence="2" key="1">
    <citation type="submission" date="2016-11" db="UniProtKB">
        <authorList>
            <consortium name="WormBaseParasite"/>
        </authorList>
    </citation>
    <scope>IDENTIFICATION</scope>
    <source>
        <strain evidence="2">KR3021</strain>
    </source>
</reference>
<name>A0AC35TSG3_9BILA</name>
<protein>
    <submittedName>
        <fullName evidence="2">Lactamase_B domain-containing protein</fullName>
    </submittedName>
</protein>
<proteinExistence type="predicted"/>
<evidence type="ECO:0000313" key="2">
    <source>
        <dbReference type="WBParaSite" id="RSKR_0000373700.1"/>
    </source>
</evidence>
<dbReference type="WBParaSite" id="RSKR_0000373700.1">
    <property type="protein sequence ID" value="RSKR_0000373700.1"/>
    <property type="gene ID" value="RSKR_0000373700"/>
</dbReference>
<accession>A0AC35TSG3</accession>
<sequence>MTSIVVRQIVVGYVRESGNNKTQASGSVTIIESGNRKLLVDCGNPYHSQDLISKLNNLNIVPEQITDIIITHNHIDHCGNLGLFKNSKTRTHFEQFEELEKEMNIKICRLQCCHSNNDTYVVVNNILVAGDLFENENDILDETEWIGQSLNVNHHRLQRLLILEEHNITFIIPGHGIGFSVNDSHLAKLRDDIYRNQDEVQIMLSDTDNTNVLLRDQKNNRWVVINDWKFPNIEDYQKVDFLILTNEAASLDNVNMFTKATIVMQNDIIEPNSLFDNAKNENYKKTKEYKIGASISVSYADGRLSVCVIAKSRESLFIIASKCVHLLQLF</sequence>
<organism evidence="1 2">
    <name type="scientific">Rhabditophanes sp. KR3021</name>
    <dbReference type="NCBI Taxonomy" id="114890"/>
    <lineage>
        <taxon>Eukaryota</taxon>
        <taxon>Metazoa</taxon>
        <taxon>Ecdysozoa</taxon>
        <taxon>Nematoda</taxon>
        <taxon>Chromadorea</taxon>
        <taxon>Rhabditida</taxon>
        <taxon>Tylenchina</taxon>
        <taxon>Panagrolaimomorpha</taxon>
        <taxon>Strongyloidoidea</taxon>
        <taxon>Alloionematidae</taxon>
        <taxon>Rhabditophanes</taxon>
    </lineage>
</organism>